<feature type="transmembrane region" description="Helical" evidence="1">
    <location>
        <begin position="183"/>
        <end position="202"/>
    </location>
</feature>
<keyword evidence="1" id="KW-1133">Transmembrane helix</keyword>
<feature type="transmembrane region" description="Helical" evidence="1">
    <location>
        <begin position="115"/>
        <end position="140"/>
    </location>
</feature>
<protein>
    <submittedName>
        <fullName evidence="2">Membrane protein</fullName>
    </submittedName>
</protein>
<keyword evidence="1" id="KW-0472">Membrane</keyword>
<reference evidence="3" key="1">
    <citation type="journal article" date="2019" name="Int. J. Syst. Evol. Microbiol.">
        <title>The Global Catalogue of Microorganisms (GCM) 10K type strain sequencing project: providing services to taxonomists for standard genome sequencing and annotation.</title>
        <authorList>
            <consortium name="The Broad Institute Genomics Platform"/>
            <consortium name="The Broad Institute Genome Sequencing Center for Infectious Disease"/>
            <person name="Wu L."/>
            <person name="Ma J."/>
        </authorList>
    </citation>
    <scope>NUCLEOTIDE SEQUENCE [LARGE SCALE GENOMIC DNA]</scope>
    <source>
        <strain evidence="3">CGMCC 1.15353</strain>
    </source>
</reference>
<feature type="transmembrane region" description="Helical" evidence="1">
    <location>
        <begin position="152"/>
        <end position="176"/>
    </location>
</feature>
<evidence type="ECO:0000313" key="3">
    <source>
        <dbReference type="Proteomes" id="UP000642571"/>
    </source>
</evidence>
<dbReference type="Proteomes" id="UP000642571">
    <property type="component" value="Unassembled WGS sequence"/>
</dbReference>
<organism evidence="2 3">
    <name type="scientific">Pontibacillus salipaludis</name>
    <dbReference type="NCBI Taxonomy" id="1697394"/>
    <lineage>
        <taxon>Bacteria</taxon>
        <taxon>Bacillati</taxon>
        <taxon>Bacillota</taxon>
        <taxon>Bacilli</taxon>
        <taxon>Bacillales</taxon>
        <taxon>Bacillaceae</taxon>
        <taxon>Pontibacillus</taxon>
    </lineage>
</organism>
<evidence type="ECO:0000313" key="2">
    <source>
        <dbReference type="EMBL" id="GGD20174.1"/>
    </source>
</evidence>
<comment type="caution">
    <text evidence="2">The sequence shown here is derived from an EMBL/GenBank/DDBJ whole genome shotgun (WGS) entry which is preliminary data.</text>
</comment>
<proteinExistence type="predicted"/>
<evidence type="ECO:0000256" key="1">
    <source>
        <dbReference type="SAM" id="Phobius"/>
    </source>
</evidence>
<name>A0ABQ1QAL8_9BACI</name>
<accession>A0ABQ1QAL8</accession>
<feature type="transmembrane region" description="Helical" evidence="1">
    <location>
        <begin position="68"/>
        <end position="94"/>
    </location>
</feature>
<gene>
    <name evidence="2" type="ORF">GCM10011389_29780</name>
</gene>
<dbReference type="EMBL" id="BMIN01000014">
    <property type="protein sequence ID" value="GGD20174.1"/>
    <property type="molecule type" value="Genomic_DNA"/>
</dbReference>
<keyword evidence="3" id="KW-1185">Reference proteome</keyword>
<feature type="transmembrane region" description="Helical" evidence="1">
    <location>
        <begin position="21"/>
        <end position="42"/>
    </location>
</feature>
<keyword evidence="1" id="KW-0812">Transmembrane</keyword>
<feature type="transmembrane region" description="Helical" evidence="1">
    <location>
        <begin position="230"/>
        <end position="252"/>
    </location>
</feature>
<sequence>MMQWMTLFQKETLENWRNFKWLWVPITFILVAALDPVTTHYLPVILEKSGELPEGAILDLPTPTPPEAFLLSFGQLNLLGVAVVLLMTMGIIAAERKSGVTELILVKPVSYTAYITAKWASTLVLIFFSLFLGLLTSWYYVNILYGDLAFSIMIGSFFLYSVWITFVLTISIFMNVFFKTPGLVGFLSVALIILINSLNGLVSRFIDGYPPQINAYIREYVINGSTSGDLWLTLIITLLLIGVLLISSVLIFRKKELAA</sequence>